<organism evidence="8 9">
    <name type="scientific">Talaromyces stipitatus (strain ATCC 10500 / CBS 375.48 / QM 6759 / NRRL 1006)</name>
    <name type="common">Penicillium stipitatum</name>
    <dbReference type="NCBI Taxonomy" id="441959"/>
    <lineage>
        <taxon>Eukaryota</taxon>
        <taxon>Fungi</taxon>
        <taxon>Dikarya</taxon>
        <taxon>Ascomycota</taxon>
        <taxon>Pezizomycotina</taxon>
        <taxon>Eurotiomycetes</taxon>
        <taxon>Eurotiomycetidae</taxon>
        <taxon>Eurotiales</taxon>
        <taxon>Trichocomaceae</taxon>
        <taxon>Talaromyces</taxon>
        <taxon>Talaromyces sect. Talaromyces</taxon>
    </lineage>
</organism>
<dbReference type="AlphaFoldDB" id="B8MDX4"/>
<keyword evidence="9" id="KW-1185">Reference proteome</keyword>
<evidence type="ECO:0000256" key="4">
    <source>
        <dbReference type="ARBA" id="ARBA00048448"/>
    </source>
</evidence>
<keyword evidence="6" id="KW-0285">Flavoprotein</keyword>
<evidence type="ECO:0000256" key="5">
    <source>
        <dbReference type="PIRSR" id="PIRSR601613-1"/>
    </source>
</evidence>
<comment type="similarity">
    <text evidence="2 6">Belongs to the flavin monoamine oxidase family.</text>
</comment>
<dbReference type="Gene3D" id="3.50.50.60">
    <property type="entry name" value="FAD/NAD(P)-binding domain"/>
    <property type="match status" value="1"/>
</dbReference>
<feature type="binding site" evidence="5">
    <location>
        <begin position="46"/>
        <end position="47"/>
    </location>
    <ligand>
        <name>FAD</name>
        <dbReference type="ChEBI" id="CHEBI:57692"/>
    </ligand>
</feature>
<keyword evidence="3 6" id="KW-0560">Oxidoreductase</keyword>
<evidence type="ECO:0000256" key="2">
    <source>
        <dbReference type="ARBA" id="ARBA00005995"/>
    </source>
</evidence>
<dbReference type="PANTHER" id="PTHR43563:SF14">
    <property type="entry name" value="AMINE OXIDASE"/>
    <property type="match status" value="1"/>
</dbReference>
<protein>
    <recommendedName>
        <fullName evidence="6">Amine oxidase</fullName>
        <ecNumber evidence="6">1.4.3.-</ecNumber>
    </recommendedName>
</protein>
<feature type="domain" description="Amine oxidase" evidence="7">
    <location>
        <begin position="26"/>
        <end position="484"/>
    </location>
</feature>
<dbReference type="RefSeq" id="XP_002483285.1">
    <property type="nucleotide sequence ID" value="XM_002483240.1"/>
</dbReference>
<feature type="binding site" evidence="5">
    <location>
        <position position="378"/>
    </location>
    <ligand>
        <name>substrate</name>
    </ligand>
</feature>
<dbReference type="PRINTS" id="PR00757">
    <property type="entry name" value="AMINEOXDASEF"/>
</dbReference>
<dbReference type="EC" id="1.4.3.-" evidence="6"/>
<dbReference type="InterPro" id="IPR036188">
    <property type="entry name" value="FAD/NAD-bd_sf"/>
</dbReference>
<dbReference type="OMA" id="PIHWAGT"/>
<name>B8MDX4_TALSN</name>
<dbReference type="InParanoid" id="B8MDX4"/>
<evidence type="ECO:0000256" key="1">
    <source>
        <dbReference type="ARBA" id="ARBA00001974"/>
    </source>
</evidence>
<keyword evidence="6" id="KW-0274">FAD</keyword>
<comment type="cofactor">
    <cofactor evidence="1 6">
        <name>FAD</name>
        <dbReference type="ChEBI" id="CHEBI:57692"/>
    </cofactor>
</comment>
<dbReference type="HOGENOM" id="CLU_004498_0_4_1"/>
<feature type="binding site" evidence="5">
    <location>
        <position position="461"/>
    </location>
    <ligand>
        <name>FAD</name>
        <dbReference type="ChEBI" id="CHEBI:57692"/>
    </ligand>
</feature>
<reference evidence="9" key="1">
    <citation type="journal article" date="2015" name="Genome Announc.">
        <title>Genome sequence of the AIDS-associated pathogen Penicillium marneffei (ATCC18224) and its near taxonomic relative Talaromyces stipitatus (ATCC10500).</title>
        <authorList>
            <person name="Nierman W.C."/>
            <person name="Fedorova-Abrams N.D."/>
            <person name="Andrianopoulos A."/>
        </authorList>
    </citation>
    <scope>NUCLEOTIDE SEQUENCE [LARGE SCALE GENOMIC DNA]</scope>
    <source>
        <strain evidence="9">ATCC 10500 / CBS 375.48 / QM 6759 / NRRL 1006</strain>
    </source>
</reference>
<dbReference type="PhylomeDB" id="B8MDX4"/>
<dbReference type="SUPFAM" id="SSF54373">
    <property type="entry name" value="FAD-linked reductases, C-terminal domain"/>
    <property type="match status" value="1"/>
</dbReference>
<evidence type="ECO:0000256" key="3">
    <source>
        <dbReference type="ARBA" id="ARBA00023002"/>
    </source>
</evidence>
<feature type="binding site" evidence="5">
    <location>
        <position position="27"/>
    </location>
    <ligand>
        <name>FAD</name>
        <dbReference type="ChEBI" id="CHEBI:57692"/>
    </ligand>
</feature>
<dbReference type="Pfam" id="PF01593">
    <property type="entry name" value="Amino_oxidase"/>
    <property type="match status" value="1"/>
</dbReference>
<dbReference type="OrthoDB" id="5046242at2759"/>
<evidence type="ECO:0000313" key="9">
    <source>
        <dbReference type="Proteomes" id="UP000001745"/>
    </source>
</evidence>
<dbReference type="Proteomes" id="UP000001745">
    <property type="component" value="Unassembled WGS sequence"/>
</dbReference>
<proteinExistence type="inferred from homology"/>
<evidence type="ECO:0000313" key="8">
    <source>
        <dbReference type="EMBL" id="EED16051.1"/>
    </source>
</evidence>
<dbReference type="SUPFAM" id="SSF51905">
    <property type="entry name" value="FAD/NAD(P)-binding domain"/>
    <property type="match status" value="1"/>
</dbReference>
<feature type="binding site" evidence="5">
    <location>
        <position position="266"/>
    </location>
    <ligand>
        <name>FAD</name>
        <dbReference type="ChEBI" id="CHEBI:57692"/>
    </ligand>
</feature>
<dbReference type="eggNOG" id="KOG0029">
    <property type="taxonomic scope" value="Eukaryota"/>
</dbReference>
<dbReference type="STRING" id="441959.B8MDX4"/>
<dbReference type="VEuPathDB" id="FungiDB:TSTA_011600"/>
<dbReference type="GO" id="GO:0097621">
    <property type="term" value="F:monoamine oxidase activity"/>
    <property type="evidence" value="ECO:0007669"/>
    <property type="project" value="UniProtKB-EC"/>
</dbReference>
<dbReference type="Gene3D" id="3.90.660.10">
    <property type="match status" value="1"/>
</dbReference>
<comment type="catalytic activity">
    <reaction evidence="4">
        <text>a secondary aliphatic amine + O2 + H2O = a primary amine + an aldehyde + H2O2</text>
        <dbReference type="Rhea" id="RHEA:26414"/>
        <dbReference type="ChEBI" id="CHEBI:15377"/>
        <dbReference type="ChEBI" id="CHEBI:15379"/>
        <dbReference type="ChEBI" id="CHEBI:16240"/>
        <dbReference type="ChEBI" id="CHEBI:17478"/>
        <dbReference type="ChEBI" id="CHEBI:58855"/>
        <dbReference type="ChEBI" id="CHEBI:65296"/>
        <dbReference type="EC" id="1.4.3.4"/>
    </reaction>
</comment>
<sequence>MSMSELIATLRENDQIVDCIVVGAGLSGLAAAEELVAARKSVLVLEARDRVGGKVYDVHFSTPSVSGYVEAGASFVGAGQTEIVALAERLSLRLFDTHEKGKKIVFPTSGERKLFDPEDPAYAEPPMPMEAIAQAMAAVAELDELAAELDRTTPWTHPKAQEWDSQTLHSWMESRLTHPDARAFILAQWRALLSAEPADVSFLQALSYIVRATDDNLTPPAKGNWARLTDVKGGGQEARIEGGTQLLPIGLAKRLGSQVVKTNAPVTGISKQGAEYRVYVERGLEAPKVIYKARSVVLALSPPLVSRLSFEPPLPARNNLVGQRMNMGALGKAIAVYEKPFWRDEGLSGQVFCLSDSHVQVVFDDSPANLSCGVVMGFLVGNTARELDALSDEQVQQLILRDYIRFFGPKAADVKHWIIQRWDREEYSRGGHFALCPPNVMTVYGRDCAEPVGNIFFAGTELSDQWAGFMEGAVRAGRAAAGGVIKRLGETSLPDQVSAEARL</sequence>
<accession>B8MDX4</accession>
<dbReference type="PANTHER" id="PTHR43563">
    <property type="entry name" value="AMINE OXIDASE"/>
    <property type="match status" value="1"/>
</dbReference>
<evidence type="ECO:0000259" key="7">
    <source>
        <dbReference type="Pfam" id="PF01593"/>
    </source>
</evidence>
<dbReference type="EMBL" id="EQ962656">
    <property type="protein sequence ID" value="EED16051.1"/>
    <property type="molecule type" value="Genomic_DNA"/>
</dbReference>
<dbReference type="InterPro" id="IPR001613">
    <property type="entry name" value="Flavin_amine_oxidase"/>
</dbReference>
<gene>
    <name evidence="8" type="ORF">TSTA_011600</name>
</gene>
<dbReference type="InterPro" id="IPR002937">
    <property type="entry name" value="Amino_oxidase"/>
</dbReference>
<dbReference type="Gene3D" id="1.10.405.10">
    <property type="entry name" value="Guanine Nucleotide Dissociation Inhibitor, domain 1"/>
    <property type="match status" value="1"/>
</dbReference>
<evidence type="ECO:0000256" key="6">
    <source>
        <dbReference type="RuleBase" id="RU362067"/>
    </source>
</evidence>
<dbReference type="InterPro" id="IPR050703">
    <property type="entry name" value="Flavin_MAO"/>
</dbReference>
<dbReference type="GeneID" id="8105001"/>